<dbReference type="InterPro" id="IPR008928">
    <property type="entry name" value="6-hairpin_glycosidase_sf"/>
</dbReference>
<gene>
    <name evidence="2" type="ORF">UMAG_06073</name>
</gene>
<dbReference type="EMBL" id="CM003160">
    <property type="protein sequence ID" value="KIS65984.1"/>
    <property type="molecule type" value="Genomic_DNA"/>
</dbReference>
<dbReference type="PANTHER" id="PTHR47791:SF3">
    <property type="entry name" value="MEIOTICALLY UP-REGULATED GENE 191 PROTEIN"/>
    <property type="match status" value="1"/>
</dbReference>
<evidence type="ECO:0000313" key="2">
    <source>
        <dbReference type="EMBL" id="KIS65984.1"/>
    </source>
</evidence>
<dbReference type="GO" id="GO:0005975">
    <property type="term" value="P:carbohydrate metabolic process"/>
    <property type="evidence" value="ECO:0007669"/>
    <property type="project" value="InterPro"/>
</dbReference>
<dbReference type="Pfam" id="PF03663">
    <property type="entry name" value="Glyco_hydro_76"/>
    <property type="match status" value="1"/>
</dbReference>
<evidence type="ECO:0008006" key="4">
    <source>
        <dbReference type="Google" id="ProtNLM"/>
    </source>
</evidence>
<dbReference type="RefSeq" id="XP_011392434.1">
    <property type="nucleotide sequence ID" value="XM_011394132.1"/>
</dbReference>
<dbReference type="STRING" id="237631.A0A0D1DNF6"/>
<dbReference type="Proteomes" id="UP000000561">
    <property type="component" value="Chromosome 21"/>
</dbReference>
<evidence type="ECO:0000256" key="1">
    <source>
        <dbReference type="SAM" id="SignalP"/>
    </source>
</evidence>
<keyword evidence="3" id="KW-1185">Reference proteome</keyword>
<dbReference type="SUPFAM" id="SSF48208">
    <property type="entry name" value="Six-hairpin glycosidases"/>
    <property type="match status" value="1"/>
</dbReference>
<evidence type="ECO:0000313" key="3">
    <source>
        <dbReference type="Proteomes" id="UP000000561"/>
    </source>
</evidence>
<dbReference type="AlphaFoldDB" id="A0A0D1DNF6"/>
<organism evidence="2 3">
    <name type="scientific">Mycosarcoma maydis</name>
    <name type="common">Corn smut fungus</name>
    <name type="synonym">Ustilago maydis</name>
    <dbReference type="NCBI Taxonomy" id="5270"/>
    <lineage>
        <taxon>Eukaryota</taxon>
        <taxon>Fungi</taxon>
        <taxon>Dikarya</taxon>
        <taxon>Basidiomycota</taxon>
        <taxon>Ustilaginomycotina</taxon>
        <taxon>Ustilaginomycetes</taxon>
        <taxon>Ustilaginales</taxon>
        <taxon>Ustilaginaceae</taxon>
        <taxon>Mycosarcoma</taxon>
    </lineage>
</organism>
<dbReference type="InterPro" id="IPR005198">
    <property type="entry name" value="Glyco_hydro_76"/>
</dbReference>
<dbReference type="eggNOG" id="ENOG502QSWP">
    <property type="taxonomic scope" value="Eukaryota"/>
</dbReference>
<keyword evidence="1" id="KW-0732">Signal</keyword>
<reference evidence="2 3" key="1">
    <citation type="journal article" date="2006" name="Nature">
        <title>Insights from the genome of the biotrophic fungal plant pathogen Ustilago maydis.</title>
        <authorList>
            <person name="Kamper J."/>
            <person name="Kahmann R."/>
            <person name="Bolker M."/>
            <person name="Ma L.J."/>
            <person name="Brefort T."/>
            <person name="Saville B.J."/>
            <person name="Banuett F."/>
            <person name="Kronstad J.W."/>
            <person name="Gold S.E."/>
            <person name="Muller O."/>
            <person name="Perlin M.H."/>
            <person name="Wosten H.A."/>
            <person name="de Vries R."/>
            <person name="Ruiz-Herrera J."/>
            <person name="Reynaga-Pena C.G."/>
            <person name="Snetselaar K."/>
            <person name="McCann M."/>
            <person name="Perez-Martin J."/>
            <person name="Feldbrugge M."/>
            <person name="Basse C.W."/>
            <person name="Steinberg G."/>
            <person name="Ibeas J.I."/>
            <person name="Holloman W."/>
            <person name="Guzman P."/>
            <person name="Farman M."/>
            <person name="Stajich J.E."/>
            <person name="Sentandreu R."/>
            <person name="Gonzalez-Prieto J.M."/>
            <person name="Kennell J.C."/>
            <person name="Molina L."/>
            <person name="Schirawski J."/>
            <person name="Mendoza-Mendoza A."/>
            <person name="Greilinger D."/>
            <person name="Munch K."/>
            <person name="Rossel N."/>
            <person name="Scherer M."/>
            <person name="Vranes M."/>
            <person name="Ladendorf O."/>
            <person name="Vincon V."/>
            <person name="Fuchs U."/>
            <person name="Sandrock B."/>
            <person name="Meng S."/>
            <person name="Ho E.C."/>
            <person name="Cahill M.J."/>
            <person name="Boyce K.J."/>
            <person name="Klose J."/>
            <person name="Klosterman S.J."/>
            <person name="Deelstra H.J."/>
            <person name="Ortiz-Castellanos L."/>
            <person name="Li W."/>
            <person name="Sanchez-Alonso P."/>
            <person name="Schreier P.H."/>
            <person name="Hauser-Hahn I."/>
            <person name="Vaupel M."/>
            <person name="Koopmann E."/>
            <person name="Friedrich G."/>
            <person name="Voss H."/>
            <person name="Schluter T."/>
            <person name="Margolis J."/>
            <person name="Platt D."/>
            <person name="Swimmer C."/>
            <person name="Gnirke A."/>
            <person name="Chen F."/>
            <person name="Vysotskaia V."/>
            <person name="Mannhaupt G."/>
            <person name="Guldener U."/>
            <person name="Munsterkotter M."/>
            <person name="Haase D."/>
            <person name="Oesterheld M."/>
            <person name="Mewes H.W."/>
            <person name="Mauceli E.W."/>
            <person name="DeCaprio D."/>
            <person name="Wade C.M."/>
            <person name="Butler J."/>
            <person name="Young S."/>
            <person name="Jaffe D.B."/>
            <person name="Calvo S."/>
            <person name="Nusbaum C."/>
            <person name="Galagan J."/>
            <person name="Birren B.W."/>
        </authorList>
    </citation>
    <scope>NUCLEOTIDE SEQUENCE [LARGE SCALE GENOMIC DNA]</scope>
    <source>
        <strain evidence="3">DSM 14603 / FGSC 9021 / UM521</strain>
    </source>
</reference>
<protein>
    <recommendedName>
        <fullName evidence="4">Glycoside hydrolase family 76 protein</fullName>
    </recommendedName>
</protein>
<sequence>MLWSKLFPLALGVLLTSSSSSLANPLRSLATHTSVGRVNAALHSLFTLYNTTDGRFDTSASWWLTGNALTSVIEYTDKTKDYRFFAHILNTIHKQKKPLPWWPSGGGIFRADSTDDTGWYALAMLRMFDITQDCKYLDYALLDAEYLQSFESDKCGGGIIWDIPSRSYKNAISNELYLSLTAGLANRLTDKKQAKKWLSTAKKQYTWFVKSGMINAQGLINDGLTDACVNNNGIQWSYNQGVILGGLAELYKADKQKKEYIDLAQRIADAVINSAQFNSVSGILVDKCEATANCNTDQDAFKGIFVRNLAKLNQVLPRPKYRRYIQHQAEAAYSNDRNATDFYGVQWTGPVGHANVGTQGSAVSLLVAAL</sequence>
<dbReference type="VEuPathDB" id="FungiDB:UMAG_06073"/>
<dbReference type="KEGG" id="uma:UMAG_06073"/>
<dbReference type="InterPro" id="IPR053169">
    <property type="entry name" value="MUG_Protein"/>
</dbReference>
<dbReference type="Gene3D" id="1.50.10.20">
    <property type="match status" value="1"/>
</dbReference>
<name>A0A0D1DNF6_MYCMD</name>
<feature type="signal peptide" evidence="1">
    <location>
        <begin position="1"/>
        <end position="23"/>
    </location>
</feature>
<accession>A0A0D1DNF6</accession>
<dbReference type="InParanoid" id="A0A0D1DNF6"/>
<proteinExistence type="predicted"/>
<dbReference type="GeneID" id="23565785"/>
<dbReference type="OMA" id="KNAISIW"/>
<dbReference type="FunCoup" id="A0A0D1DNF6">
    <property type="interactions" value="29"/>
</dbReference>
<dbReference type="PANTHER" id="PTHR47791">
    <property type="entry name" value="MEIOTICALLY UP-REGULATED GENE 191 PROTEIN"/>
    <property type="match status" value="1"/>
</dbReference>
<dbReference type="OrthoDB" id="9984024at2759"/>
<feature type="chain" id="PRO_5002244839" description="Glycoside hydrolase family 76 protein" evidence="1">
    <location>
        <begin position="24"/>
        <end position="370"/>
    </location>
</feature>